<evidence type="ECO:0000313" key="4">
    <source>
        <dbReference type="Proteomes" id="UP001595755"/>
    </source>
</evidence>
<dbReference type="PANTHER" id="PTHR12126">
    <property type="entry name" value="NADH-UBIQUINONE OXIDOREDUCTASE 39 KDA SUBUNIT-RELATED"/>
    <property type="match status" value="1"/>
</dbReference>
<dbReference type="EMBL" id="JBHSED010000013">
    <property type="protein sequence ID" value="MFC4303461.1"/>
    <property type="molecule type" value="Genomic_DNA"/>
</dbReference>
<evidence type="ECO:0000313" key="3">
    <source>
        <dbReference type="EMBL" id="MFC4303461.1"/>
    </source>
</evidence>
<keyword evidence="1" id="KW-1133">Transmembrane helix</keyword>
<feature type="domain" description="NAD-dependent epimerase/dehydratase" evidence="2">
    <location>
        <begin position="115"/>
        <end position="189"/>
    </location>
</feature>
<dbReference type="InterPro" id="IPR036291">
    <property type="entry name" value="NAD(P)-bd_dom_sf"/>
</dbReference>
<name>A0ABV8S7C0_9BACL</name>
<dbReference type="Pfam" id="PF01370">
    <property type="entry name" value="Epimerase"/>
    <property type="match status" value="1"/>
</dbReference>
<dbReference type="Proteomes" id="UP001595755">
    <property type="component" value="Unassembled WGS sequence"/>
</dbReference>
<proteinExistence type="predicted"/>
<evidence type="ECO:0000259" key="2">
    <source>
        <dbReference type="Pfam" id="PF01370"/>
    </source>
</evidence>
<dbReference type="PANTHER" id="PTHR12126:SF11">
    <property type="entry name" value="NADH DEHYDROGENASE [UBIQUINONE] 1 ALPHA SUBCOMPLEX SUBUNIT 9, MITOCHONDRIAL"/>
    <property type="match status" value="1"/>
</dbReference>
<gene>
    <name evidence="3" type="ORF">ACFO1S_08350</name>
</gene>
<keyword evidence="1" id="KW-0812">Transmembrane</keyword>
<accession>A0ABV8S7C0</accession>
<dbReference type="RefSeq" id="WP_204602819.1">
    <property type="nucleotide sequence ID" value="NZ_JBHSED010000013.1"/>
</dbReference>
<comment type="caution">
    <text evidence="3">The sequence shown here is derived from an EMBL/GenBank/DDBJ whole genome shotgun (WGS) entry which is preliminary data.</text>
</comment>
<organism evidence="3 4">
    <name type="scientific">Cohnella boryungensis</name>
    <dbReference type="NCBI Taxonomy" id="768479"/>
    <lineage>
        <taxon>Bacteria</taxon>
        <taxon>Bacillati</taxon>
        <taxon>Bacillota</taxon>
        <taxon>Bacilli</taxon>
        <taxon>Bacillales</taxon>
        <taxon>Paenibacillaceae</taxon>
        <taxon>Cohnella</taxon>
    </lineage>
</organism>
<dbReference type="InterPro" id="IPR051207">
    <property type="entry name" value="ComplexI_NDUFA9_subunit"/>
</dbReference>
<dbReference type="SUPFAM" id="SSF51735">
    <property type="entry name" value="NAD(P)-binding Rossmann-fold domains"/>
    <property type="match status" value="1"/>
</dbReference>
<sequence length="290" mass="33004">MIIGMTGNTAEHIINKLKKKGVAMLGTSRKKIDSPGIPYVQIERYTEEALRSIFKAYPIEVVIQAANTTLSPLVLKVSQEYSIKHVVLIHTTGIFSKYRSCRLEYEEVESRILGETSAVPVTILRPTLIYGTPKDRNMWRLIQFIGKSPIFPVFGRGNNLFQPVHVDDLAEAVVRCAGNQATYGKQYNISGKTIVSYSEIISLIKKMSFRKVIVIHMPIWLSVAGIWVLNNVFRYKGIIREQVLRMQEDKVFEYREASADFGYQPRSFEEGLKSEIELSQLSPTPSRTKR</sequence>
<dbReference type="Gene3D" id="3.40.50.720">
    <property type="entry name" value="NAD(P)-binding Rossmann-like Domain"/>
    <property type="match status" value="1"/>
</dbReference>
<feature type="transmembrane region" description="Helical" evidence="1">
    <location>
        <begin position="213"/>
        <end position="233"/>
    </location>
</feature>
<keyword evidence="1" id="KW-0472">Membrane</keyword>
<keyword evidence="4" id="KW-1185">Reference proteome</keyword>
<reference evidence="4" key="1">
    <citation type="journal article" date="2019" name="Int. J. Syst. Evol. Microbiol.">
        <title>The Global Catalogue of Microorganisms (GCM) 10K type strain sequencing project: providing services to taxonomists for standard genome sequencing and annotation.</title>
        <authorList>
            <consortium name="The Broad Institute Genomics Platform"/>
            <consortium name="The Broad Institute Genome Sequencing Center for Infectious Disease"/>
            <person name="Wu L."/>
            <person name="Ma J."/>
        </authorList>
    </citation>
    <scope>NUCLEOTIDE SEQUENCE [LARGE SCALE GENOMIC DNA]</scope>
    <source>
        <strain evidence="4">CGMCC 4.1641</strain>
    </source>
</reference>
<evidence type="ECO:0000256" key="1">
    <source>
        <dbReference type="SAM" id="Phobius"/>
    </source>
</evidence>
<protein>
    <submittedName>
        <fullName evidence="3">NAD-dependent epimerase/dehydratase family protein</fullName>
    </submittedName>
</protein>
<dbReference type="InterPro" id="IPR001509">
    <property type="entry name" value="Epimerase_deHydtase"/>
</dbReference>